<dbReference type="PANTHER" id="PTHR24351">
    <property type="entry name" value="RIBOSOMAL PROTEIN S6 KINASE"/>
    <property type="match status" value="1"/>
</dbReference>
<dbReference type="SMART" id="SM00133">
    <property type="entry name" value="S_TK_X"/>
    <property type="match status" value="1"/>
</dbReference>
<dbReference type="InterPro" id="IPR008271">
    <property type="entry name" value="Ser/Thr_kinase_AS"/>
</dbReference>
<dbReference type="STRING" id="50376.A0A517LIA3"/>
<dbReference type="FunFam" id="3.30.200.20:FF:000222">
    <property type="entry name" value="Serine/threonine-protein kinase psk1"/>
    <property type="match status" value="1"/>
</dbReference>
<feature type="region of interest" description="Disordered" evidence="7">
    <location>
        <begin position="90"/>
        <end position="157"/>
    </location>
</feature>
<protein>
    <recommendedName>
        <fullName evidence="12">Serine/threonine protein kinase psk1</fullName>
    </recommendedName>
</protein>
<feature type="domain" description="AGC-kinase C-terminal" evidence="9">
    <location>
        <begin position="508"/>
        <end position="586"/>
    </location>
</feature>
<organism evidence="10 11">
    <name type="scientific">Venturia effusa</name>
    <dbReference type="NCBI Taxonomy" id="50376"/>
    <lineage>
        <taxon>Eukaryota</taxon>
        <taxon>Fungi</taxon>
        <taxon>Dikarya</taxon>
        <taxon>Ascomycota</taxon>
        <taxon>Pezizomycotina</taxon>
        <taxon>Dothideomycetes</taxon>
        <taxon>Pleosporomycetidae</taxon>
        <taxon>Venturiales</taxon>
        <taxon>Venturiaceae</taxon>
        <taxon>Venturia</taxon>
    </lineage>
</organism>
<evidence type="ECO:0000259" key="8">
    <source>
        <dbReference type="PROSITE" id="PS50011"/>
    </source>
</evidence>
<keyword evidence="2" id="KW-0597">Phosphoprotein</keyword>
<evidence type="ECO:0000256" key="3">
    <source>
        <dbReference type="ARBA" id="ARBA00022679"/>
    </source>
</evidence>
<dbReference type="AlphaFoldDB" id="A0A517LIA3"/>
<evidence type="ECO:0000259" key="9">
    <source>
        <dbReference type="PROSITE" id="PS51285"/>
    </source>
</evidence>
<keyword evidence="5" id="KW-0418">Kinase</keyword>
<dbReference type="Gene3D" id="3.30.200.20">
    <property type="entry name" value="Phosphorylase Kinase, domain 1"/>
    <property type="match status" value="1"/>
</dbReference>
<dbReference type="InterPro" id="IPR000719">
    <property type="entry name" value="Prot_kinase_dom"/>
</dbReference>
<feature type="region of interest" description="Disordered" evidence="7">
    <location>
        <begin position="23"/>
        <end position="58"/>
    </location>
</feature>
<dbReference type="InterPro" id="IPR045270">
    <property type="entry name" value="STKc_AGC"/>
</dbReference>
<feature type="region of interest" description="Disordered" evidence="7">
    <location>
        <begin position="172"/>
        <end position="200"/>
    </location>
</feature>
<evidence type="ECO:0000256" key="2">
    <source>
        <dbReference type="ARBA" id="ARBA00022553"/>
    </source>
</evidence>
<sequence>MTMFTFDEGEILTGALASSAGTGTSITTKELHDGSPETLRPSARAVDGLRNSAASPPIRIASQSPMRLSSLTIGDDNEVVKLDLEKLRKKAAKKKRRNPPAGDAAPAAQTIRGFQTPLGSGGEESDFSVASTPKMGPRRDFSSVASSPAMRPMTPSGSGISALKLKLDSLSVGNRSPYATPPALPREFSSTGSSGSDSDKTEMDTYEIPLDQDFVSPDVQTRSFLGAVEGGMKRDTMVRKMAAEDFEPLKCLGKGSFGTVHLVRQQNSGRLFAQKQFKKASLVVHKRLVEQTKTERQILENVNRHPFVVKLFYAFQDHEKLYLILEYAQGGELFHHLKMERMFDEPTAAFYMAEMILALEHLHRNLGVVYRDLKPENCLLDAEGHLLLTDFGLSKVSIDDDAKCNSILGTVDYMAPEIVAGKEYSFAVDWWSLGALAFDLLTGKPPFGGNNNAKIEQAIVHKKLVVPYFLGPNAKDLLIRLLRKEPQKRLGYNMPKDLTTMKNHGFFKAIDWRKLARREVEPPIKPLITDPELAENFDEEFTELAVSPVLSRKSFSDALEVGLADQQANPFGGFSFVASESLLASEDFLL</sequence>
<dbReference type="SUPFAM" id="SSF56112">
    <property type="entry name" value="Protein kinase-like (PK-like)"/>
    <property type="match status" value="1"/>
</dbReference>
<dbReference type="PROSITE" id="PS00108">
    <property type="entry name" value="PROTEIN_KINASE_ST"/>
    <property type="match status" value="1"/>
</dbReference>
<dbReference type="InterPro" id="IPR000961">
    <property type="entry name" value="AGC-kinase_C"/>
</dbReference>
<dbReference type="PROSITE" id="PS50011">
    <property type="entry name" value="PROTEIN_KINASE_DOM"/>
    <property type="match status" value="1"/>
</dbReference>
<evidence type="ECO:0000313" key="11">
    <source>
        <dbReference type="Proteomes" id="UP000316270"/>
    </source>
</evidence>
<evidence type="ECO:0000256" key="7">
    <source>
        <dbReference type="SAM" id="MobiDB-lite"/>
    </source>
</evidence>
<gene>
    <name evidence="10" type="ORF">FKW77_002470</name>
</gene>
<accession>A0A517LIA3</accession>
<keyword evidence="6" id="KW-0067">ATP-binding</keyword>
<dbReference type="PROSITE" id="PS51285">
    <property type="entry name" value="AGC_KINASE_CTER"/>
    <property type="match status" value="1"/>
</dbReference>
<dbReference type="FunFam" id="1.10.510.10:FF:000048">
    <property type="entry name" value="Protein kinase C"/>
    <property type="match status" value="1"/>
</dbReference>
<evidence type="ECO:0000313" key="10">
    <source>
        <dbReference type="EMBL" id="QDS75373.1"/>
    </source>
</evidence>
<keyword evidence="1" id="KW-0723">Serine/threonine-protein kinase</keyword>
<dbReference type="InterPro" id="IPR017892">
    <property type="entry name" value="Pkinase_C"/>
</dbReference>
<dbReference type="OrthoDB" id="63267at2759"/>
<feature type="domain" description="Protein kinase" evidence="8">
    <location>
        <begin position="246"/>
        <end position="507"/>
    </location>
</feature>
<dbReference type="Pfam" id="PF00433">
    <property type="entry name" value="Pkinase_C"/>
    <property type="match status" value="1"/>
</dbReference>
<dbReference type="EMBL" id="CP042197">
    <property type="protein sequence ID" value="QDS75373.1"/>
    <property type="molecule type" value="Genomic_DNA"/>
</dbReference>
<name>A0A517LIA3_9PEZI</name>
<evidence type="ECO:0000256" key="4">
    <source>
        <dbReference type="ARBA" id="ARBA00022741"/>
    </source>
</evidence>
<evidence type="ECO:0008006" key="12">
    <source>
        <dbReference type="Google" id="ProtNLM"/>
    </source>
</evidence>
<dbReference type="Gene3D" id="1.10.510.10">
    <property type="entry name" value="Transferase(Phosphotransferase) domain 1"/>
    <property type="match status" value="1"/>
</dbReference>
<proteinExistence type="predicted"/>
<dbReference type="GO" id="GO:0005524">
    <property type="term" value="F:ATP binding"/>
    <property type="evidence" value="ECO:0007669"/>
    <property type="project" value="UniProtKB-KW"/>
</dbReference>
<dbReference type="SMART" id="SM00220">
    <property type="entry name" value="S_TKc"/>
    <property type="match status" value="1"/>
</dbReference>
<evidence type="ECO:0000256" key="6">
    <source>
        <dbReference type="ARBA" id="ARBA00022840"/>
    </source>
</evidence>
<dbReference type="InterPro" id="IPR011009">
    <property type="entry name" value="Kinase-like_dom_sf"/>
</dbReference>
<keyword evidence="3" id="KW-0808">Transferase</keyword>
<reference evidence="10 11" key="1">
    <citation type="submission" date="2019-07" db="EMBL/GenBank/DDBJ databases">
        <title>Finished genome of Venturia effusa.</title>
        <authorList>
            <person name="Young C.A."/>
            <person name="Cox M.P."/>
            <person name="Ganley A.R.D."/>
            <person name="David W.J."/>
        </authorList>
    </citation>
    <scope>NUCLEOTIDE SEQUENCE [LARGE SCALE GENOMIC DNA]</scope>
    <source>
        <strain evidence="11">albino</strain>
    </source>
</reference>
<keyword evidence="4" id="KW-0547">Nucleotide-binding</keyword>
<dbReference type="CDD" id="cd05123">
    <property type="entry name" value="STKc_AGC"/>
    <property type="match status" value="1"/>
</dbReference>
<evidence type="ECO:0000256" key="1">
    <source>
        <dbReference type="ARBA" id="ARBA00022527"/>
    </source>
</evidence>
<dbReference type="Pfam" id="PF00069">
    <property type="entry name" value="Pkinase"/>
    <property type="match status" value="1"/>
</dbReference>
<dbReference type="GO" id="GO:0004674">
    <property type="term" value="F:protein serine/threonine kinase activity"/>
    <property type="evidence" value="ECO:0007669"/>
    <property type="project" value="UniProtKB-KW"/>
</dbReference>
<keyword evidence="11" id="KW-1185">Reference proteome</keyword>
<dbReference type="Proteomes" id="UP000316270">
    <property type="component" value="Chromosome 13"/>
</dbReference>
<evidence type="ECO:0000256" key="5">
    <source>
        <dbReference type="ARBA" id="ARBA00022777"/>
    </source>
</evidence>